<comment type="caution">
    <text evidence="3">The sequence shown here is derived from an EMBL/GenBank/DDBJ whole genome shotgun (WGS) entry which is preliminary data.</text>
</comment>
<feature type="region of interest" description="Disordered" evidence="1">
    <location>
        <begin position="122"/>
        <end position="149"/>
    </location>
</feature>
<protein>
    <submittedName>
        <fullName evidence="3">Uncharacterized protein</fullName>
    </submittedName>
</protein>
<keyword evidence="2" id="KW-0812">Transmembrane</keyword>
<keyword evidence="2" id="KW-0472">Membrane</keyword>
<evidence type="ECO:0000256" key="1">
    <source>
        <dbReference type="SAM" id="MobiDB-lite"/>
    </source>
</evidence>
<dbReference type="Proteomes" id="UP001519654">
    <property type="component" value="Unassembled WGS sequence"/>
</dbReference>
<accession>A0ABS5YUM8</accession>
<evidence type="ECO:0000313" key="4">
    <source>
        <dbReference type="Proteomes" id="UP001519654"/>
    </source>
</evidence>
<dbReference type="EMBL" id="JAHKKG010000008">
    <property type="protein sequence ID" value="MBU2667157.1"/>
    <property type="molecule type" value="Genomic_DNA"/>
</dbReference>
<keyword evidence="4" id="KW-1185">Reference proteome</keyword>
<gene>
    <name evidence="3" type="ORF">KOI35_26980</name>
</gene>
<reference evidence="3 4" key="1">
    <citation type="submission" date="2021-06" db="EMBL/GenBank/DDBJ databases">
        <title>Actinoplanes lichenicola sp. nov., and Actinoplanes ovalisporus sp. nov., isolated from lichen in Thailand.</title>
        <authorList>
            <person name="Saeng-In P."/>
            <person name="Kanchanasin P."/>
            <person name="Yuki M."/>
            <person name="Kudo T."/>
            <person name="Ohkuma M."/>
            <person name="Phongsopitanun W."/>
            <person name="Tanasupawat S."/>
        </authorList>
    </citation>
    <scope>NUCLEOTIDE SEQUENCE [LARGE SCALE GENOMIC DNA]</scope>
    <source>
        <strain evidence="3 4">NBRC 110975</strain>
    </source>
</reference>
<organism evidence="3 4">
    <name type="scientific">Paractinoplanes bogorensis</name>
    <dbReference type="NCBI Taxonomy" id="1610840"/>
    <lineage>
        <taxon>Bacteria</taxon>
        <taxon>Bacillati</taxon>
        <taxon>Actinomycetota</taxon>
        <taxon>Actinomycetes</taxon>
        <taxon>Micromonosporales</taxon>
        <taxon>Micromonosporaceae</taxon>
        <taxon>Paractinoplanes</taxon>
    </lineage>
</organism>
<sequence length="246" mass="25744">MNDFRARMDRLGGTVEPVSEEAIMADIARGEKAVRQRRTIRAVTGSAFGVAALVATVSLTGVMTNGGSGTPPASAISGGPASTASGLRLVDYTGRQPEGFTVDTVPEGFYVQGGLEDTLTIAPLTPRSPEPVVDPSGQPSGPSGRPAQDDPLVLEGKIGIYLEHKAVFGELTGPKLKVGGKEAVLIGDGAAMTQLVIVMSPEVYAVLQFDVPMSRAQMIEMGAGLHVHQSLIDKRAHVFDNLPKKD</sequence>
<evidence type="ECO:0000313" key="3">
    <source>
        <dbReference type="EMBL" id="MBU2667157.1"/>
    </source>
</evidence>
<keyword evidence="2" id="KW-1133">Transmembrane helix</keyword>
<proteinExistence type="predicted"/>
<feature type="transmembrane region" description="Helical" evidence="2">
    <location>
        <begin position="42"/>
        <end position="63"/>
    </location>
</feature>
<evidence type="ECO:0000256" key="2">
    <source>
        <dbReference type="SAM" id="Phobius"/>
    </source>
</evidence>
<name>A0ABS5YUM8_9ACTN</name>
<feature type="compositionally biased region" description="Low complexity" evidence="1">
    <location>
        <begin position="135"/>
        <end position="144"/>
    </location>
</feature>
<dbReference type="RefSeq" id="WP_215791409.1">
    <property type="nucleotide sequence ID" value="NZ_JAHKKG010000008.1"/>
</dbReference>